<accession>A0A1Y1QEU8</accession>
<dbReference type="AlphaFoldDB" id="A0A1Y1QEU8"/>
<proteinExistence type="predicted"/>
<dbReference type="EMBL" id="MTEJ01000374">
    <property type="protein sequence ID" value="OQX03871.1"/>
    <property type="molecule type" value="Genomic_DNA"/>
</dbReference>
<comment type="caution">
    <text evidence="2">The sequence shown here is derived from an EMBL/GenBank/DDBJ whole genome shotgun (WGS) entry which is preliminary data.</text>
</comment>
<gene>
    <name evidence="2" type="ORF">BWK73_38080</name>
</gene>
<keyword evidence="1" id="KW-1133">Transmembrane helix</keyword>
<evidence type="ECO:0000256" key="1">
    <source>
        <dbReference type="SAM" id="Phobius"/>
    </source>
</evidence>
<name>A0A1Y1QEU8_9GAMM</name>
<evidence type="ECO:0000313" key="3">
    <source>
        <dbReference type="Proteomes" id="UP000192491"/>
    </source>
</evidence>
<keyword evidence="1" id="KW-0812">Transmembrane</keyword>
<reference evidence="2 3" key="1">
    <citation type="submission" date="2017-01" db="EMBL/GenBank/DDBJ databases">
        <title>Novel large sulfur bacteria in the metagenomes of groundwater-fed chemosynthetic microbial mats in the Lake Huron basin.</title>
        <authorList>
            <person name="Sharrar A.M."/>
            <person name="Flood B.E."/>
            <person name="Bailey J.V."/>
            <person name="Jones D.S."/>
            <person name="Biddanda B."/>
            <person name="Ruberg S.A."/>
            <person name="Marcus D.N."/>
            <person name="Dick G.J."/>
        </authorList>
    </citation>
    <scope>NUCLEOTIDE SEQUENCE [LARGE SCALE GENOMIC DNA]</scope>
    <source>
        <strain evidence="2">A8</strain>
    </source>
</reference>
<feature type="transmembrane region" description="Helical" evidence="1">
    <location>
        <begin position="42"/>
        <end position="61"/>
    </location>
</feature>
<protein>
    <recommendedName>
        <fullName evidence="4">DUF4149 domain-containing protein</fullName>
    </recommendedName>
</protein>
<keyword evidence="1" id="KW-0472">Membrane</keyword>
<organism evidence="2 3">
    <name type="scientific">Thiothrix lacustris</name>
    <dbReference type="NCBI Taxonomy" id="525917"/>
    <lineage>
        <taxon>Bacteria</taxon>
        <taxon>Pseudomonadati</taxon>
        <taxon>Pseudomonadota</taxon>
        <taxon>Gammaproteobacteria</taxon>
        <taxon>Thiotrichales</taxon>
        <taxon>Thiotrichaceae</taxon>
        <taxon>Thiothrix</taxon>
    </lineage>
</organism>
<evidence type="ECO:0000313" key="2">
    <source>
        <dbReference type="EMBL" id="OQX03871.1"/>
    </source>
</evidence>
<dbReference type="Proteomes" id="UP000192491">
    <property type="component" value="Unassembled WGS sequence"/>
</dbReference>
<evidence type="ECO:0008006" key="4">
    <source>
        <dbReference type="Google" id="ProtNLM"/>
    </source>
</evidence>
<sequence length="64" mass="6903">MGLLAAVGILLVLFGISVVIIAGIRHFFPATEGFIPDDFKRALSLQFAAYYLLAGLLLLLIQPT</sequence>